<dbReference type="OMA" id="WSWISHH"/>
<dbReference type="Pfam" id="PF06985">
    <property type="entry name" value="HET"/>
    <property type="match status" value="1"/>
</dbReference>
<dbReference type="InterPro" id="IPR010730">
    <property type="entry name" value="HET"/>
</dbReference>
<dbReference type="RefSeq" id="XP_007699009.1">
    <property type="nucleotide sequence ID" value="XM_007700819.1"/>
</dbReference>
<keyword evidence="3" id="KW-1185">Reference proteome</keyword>
<dbReference type="EMBL" id="KB445641">
    <property type="protein sequence ID" value="EMD66009.1"/>
    <property type="molecule type" value="Genomic_DNA"/>
</dbReference>
<sequence length="807" mass="91020">MQTGVKQQMSSANLPIGNDLSSINTFPRFCEACLSFDDELSRIETLLEKPEPQAKSSSTVTPTQELSRLPPLEISKLRHIWDHAAVCRCCRSLRNYVLRRHLSLIAGDGGRDSPTALDALSISVVFLPSFPDFTVPRLLLKAGANTITKETASEHAPDVNSFHSTTPSSRDGLLVREAGLRIDFAQIRQWVSECRVSHGAECSQTQLPNDWGLSDFSTQNLDFYLIDVHRMCLATSPMSSAPPYVALSYRWGDPQLSTQCRQSNFALMAAPGGLMSEHVVLAPTILDAITFTREVGFRYLWVDALCIVQDDYERKPMYLQLMGTVYADAVLVLVILEGNADTGISGIGHDRQVQDSIDLPTRSLIKSTPRICGNETFSGKTWATRGWTFQEGLFASKILSIHDFASWHCPCANWLEEVFRLPQVKPKTDNQITSTRAQTHQAGSSTFLDFPRVPQYMSLAAYAGLVRSYNTRSLTMDDDALNAIAGVTGRLHTLFPCGFLQGVPEFFFDVALLWQPRSPLRRRVCAPDAPPLSSWSWAGWHGDLDLSAWSDSHLVYNEPLVVRNNRIVDWQKLNCVKTDDGQVKQEWKSIQFTFHAPRGRFENSSVVEMPWAWHAHPSEEANENTSYFTYDPDDRENHMAGIKFRFPFPPFERYRNVDHDTSYSHLLKGKVQVASFILDTQSVLNAASPHDRVVEDVYLMNESGNRVGYLRLNLYDEQRPAHGTQCELVAISEGVADVRLQSYATDQATLTPQLRALNENTAFDYYEFLHVLWIEWKGDIAYRRALGQVEKLFWERDCAGEIEIILG</sequence>
<protein>
    <recommendedName>
        <fullName evidence="1">Heterokaryon incompatibility domain-containing protein</fullName>
    </recommendedName>
</protein>
<reference evidence="2 3" key="1">
    <citation type="journal article" date="2012" name="PLoS Pathog.">
        <title>Diverse lifestyles and strategies of plant pathogenesis encoded in the genomes of eighteen Dothideomycetes fungi.</title>
        <authorList>
            <person name="Ohm R.A."/>
            <person name="Feau N."/>
            <person name="Henrissat B."/>
            <person name="Schoch C.L."/>
            <person name="Horwitz B.A."/>
            <person name="Barry K.W."/>
            <person name="Condon B.J."/>
            <person name="Copeland A.C."/>
            <person name="Dhillon B."/>
            <person name="Glaser F."/>
            <person name="Hesse C.N."/>
            <person name="Kosti I."/>
            <person name="LaButti K."/>
            <person name="Lindquist E.A."/>
            <person name="Lucas S."/>
            <person name="Salamov A.A."/>
            <person name="Bradshaw R.E."/>
            <person name="Ciuffetti L."/>
            <person name="Hamelin R.C."/>
            <person name="Kema G.H.J."/>
            <person name="Lawrence C."/>
            <person name="Scott J.A."/>
            <person name="Spatafora J.W."/>
            <person name="Turgeon B.G."/>
            <person name="de Wit P.J.G.M."/>
            <person name="Zhong S."/>
            <person name="Goodwin S.B."/>
            <person name="Grigoriev I.V."/>
        </authorList>
    </citation>
    <scope>NUCLEOTIDE SEQUENCE [LARGE SCALE GENOMIC DNA]</scope>
    <source>
        <strain evidence="3">ND90Pr / ATCC 201652</strain>
    </source>
</reference>
<dbReference type="KEGG" id="bsc:COCSADRAFT_355465"/>
<feature type="domain" description="Heterokaryon incompatibility" evidence="1">
    <location>
        <begin position="244"/>
        <end position="391"/>
    </location>
</feature>
<evidence type="ECO:0000313" key="2">
    <source>
        <dbReference type="EMBL" id="EMD66009.1"/>
    </source>
</evidence>
<dbReference type="eggNOG" id="ENOG502SNM0">
    <property type="taxonomic scope" value="Eukaryota"/>
</dbReference>
<dbReference type="OrthoDB" id="5428863at2759"/>
<evidence type="ECO:0000259" key="1">
    <source>
        <dbReference type="Pfam" id="PF06985"/>
    </source>
</evidence>
<evidence type="ECO:0000313" key="3">
    <source>
        <dbReference type="Proteomes" id="UP000016934"/>
    </source>
</evidence>
<dbReference type="Proteomes" id="UP000016934">
    <property type="component" value="Unassembled WGS sequence"/>
</dbReference>
<dbReference type="PANTHER" id="PTHR33112">
    <property type="entry name" value="DOMAIN PROTEIN, PUTATIVE-RELATED"/>
    <property type="match status" value="1"/>
</dbReference>
<accession>M2RGZ9</accession>
<name>M2RGZ9_COCSN</name>
<gene>
    <name evidence="2" type="ORF">COCSADRAFT_355465</name>
</gene>
<dbReference type="AlphaFoldDB" id="M2RGZ9"/>
<dbReference type="PANTHER" id="PTHR33112:SF12">
    <property type="entry name" value="HETEROKARYON INCOMPATIBILITY DOMAIN-CONTAINING PROTEIN"/>
    <property type="match status" value="1"/>
</dbReference>
<reference evidence="3" key="2">
    <citation type="journal article" date="2013" name="PLoS Genet.">
        <title>Comparative genome structure, secondary metabolite, and effector coding capacity across Cochliobolus pathogens.</title>
        <authorList>
            <person name="Condon B.J."/>
            <person name="Leng Y."/>
            <person name="Wu D."/>
            <person name="Bushley K.E."/>
            <person name="Ohm R.A."/>
            <person name="Otillar R."/>
            <person name="Martin J."/>
            <person name="Schackwitz W."/>
            <person name="Grimwood J."/>
            <person name="MohdZainudin N."/>
            <person name="Xue C."/>
            <person name="Wang R."/>
            <person name="Manning V.A."/>
            <person name="Dhillon B."/>
            <person name="Tu Z.J."/>
            <person name="Steffenson B.J."/>
            <person name="Salamov A."/>
            <person name="Sun H."/>
            <person name="Lowry S."/>
            <person name="LaButti K."/>
            <person name="Han J."/>
            <person name="Copeland A."/>
            <person name="Lindquist E."/>
            <person name="Barry K."/>
            <person name="Schmutz J."/>
            <person name="Baker S.E."/>
            <person name="Ciuffetti L.M."/>
            <person name="Grigoriev I.V."/>
            <person name="Zhong S."/>
            <person name="Turgeon B.G."/>
        </authorList>
    </citation>
    <scope>NUCLEOTIDE SEQUENCE [LARGE SCALE GENOMIC DNA]</scope>
    <source>
        <strain evidence="3">ND90Pr / ATCC 201652</strain>
    </source>
</reference>
<organism evidence="2 3">
    <name type="scientific">Cochliobolus sativus (strain ND90Pr / ATCC 201652)</name>
    <name type="common">Common root rot and spot blotch fungus</name>
    <name type="synonym">Bipolaris sorokiniana</name>
    <dbReference type="NCBI Taxonomy" id="665912"/>
    <lineage>
        <taxon>Eukaryota</taxon>
        <taxon>Fungi</taxon>
        <taxon>Dikarya</taxon>
        <taxon>Ascomycota</taxon>
        <taxon>Pezizomycotina</taxon>
        <taxon>Dothideomycetes</taxon>
        <taxon>Pleosporomycetidae</taxon>
        <taxon>Pleosporales</taxon>
        <taxon>Pleosporineae</taxon>
        <taxon>Pleosporaceae</taxon>
        <taxon>Bipolaris</taxon>
    </lineage>
</organism>
<dbReference type="GeneID" id="19138372"/>
<proteinExistence type="predicted"/>
<dbReference type="HOGENOM" id="CLU_349164_0_0_1"/>
<dbReference type="STRING" id="665912.M2RGZ9"/>